<organism evidence="13">
    <name type="scientific">Naegleria gruberi</name>
    <name type="common">Amoeba</name>
    <dbReference type="NCBI Taxonomy" id="5762"/>
    <lineage>
        <taxon>Eukaryota</taxon>
        <taxon>Discoba</taxon>
        <taxon>Heterolobosea</taxon>
        <taxon>Tetramitia</taxon>
        <taxon>Eutetramitia</taxon>
        <taxon>Vahlkampfiidae</taxon>
        <taxon>Naegleria</taxon>
    </lineage>
</organism>
<dbReference type="PROSITE" id="PS50112">
    <property type="entry name" value="PAS"/>
    <property type="match status" value="1"/>
</dbReference>
<feature type="domain" description="PAS" evidence="10">
    <location>
        <begin position="1336"/>
        <end position="1406"/>
    </location>
</feature>
<feature type="transmembrane region" description="Helical" evidence="9">
    <location>
        <begin position="759"/>
        <end position="785"/>
    </location>
</feature>
<feature type="transmembrane region" description="Helical" evidence="9">
    <location>
        <begin position="988"/>
        <end position="1009"/>
    </location>
</feature>
<dbReference type="VEuPathDB" id="AmoebaDB:NAEGRDRAFT_72627"/>
<dbReference type="InterPro" id="IPR050401">
    <property type="entry name" value="Cyclic_nucleotide_synthase"/>
</dbReference>
<evidence type="ECO:0000256" key="5">
    <source>
        <dbReference type="ARBA" id="ARBA00023136"/>
    </source>
</evidence>
<keyword evidence="13" id="KW-1185">Reference proteome</keyword>
<dbReference type="KEGG" id="ngr:NAEGRDRAFT_72627"/>
<feature type="transmembrane region" description="Helical" evidence="9">
    <location>
        <begin position="150"/>
        <end position="177"/>
    </location>
</feature>
<dbReference type="GO" id="GO:0035556">
    <property type="term" value="P:intracellular signal transduction"/>
    <property type="evidence" value="ECO:0007669"/>
    <property type="project" value="InterPro"/>
</dbReference>
<dbReference type="SMART" id="SM00044">
    <property type="entry name" value="CYCc"/>
    <property type="match status" value="1"/>
</dbReference>
<dbReference type="PROSITE" id="PS50125">
    <property type="entry name" value="GUANYLATE_CYCLASE_2"/>
    <property type="match status" value="1"/>
</dbReference>
<feature type="transmembrane region" description="Helical" evidence="9">
    <location>
        <begin position="1232"/>
        <end position="1249"/>
    </location>
</feature>
<dbReference type="PANTHER" id="PTHR11920">
    <property type="entry name" value="GUANYLYL CYCLASE"/>
    <property type="match status" value="1"/>
</dbReference>
<evidence type="ECO:0000256" key="1">
    <source>
        <dbReference type="ARBA" id="ARBA00004370"/>
    </source>
</evidence>
<feature type="transmembrane region" description="Helical" evidence="9">
    <location>
        <begin position="189"/>
        <end position="212"/>
    </location>
</feature>
<dbReference type="Pfam" id="PF25474">
    <property type="entry name" value="TPR_TmcB"/>
    <property type="match status" value="1"/>
</dbReference>
<feature type="transmembrane region" description="Helical" evidence="9">
    <location>
        <begin position="286"/>
        <end position="305"/>
    </location>
</feature>
<feature type="domain" description="Guanylate cyclase" evidence="11">
    <location>
        <begin position="1501"/>
        <end position="1633"/>
    </location>
</feature>
<evidence type="ECO:0000313" key="12">
    <source>
        <dbReference type="EMBL" id="EFC39675.1"/>
    </source>
</evidence>
<dbReference type="PROSITE" id="PS00452">
    <property type="entry name" value="GUANYLATE_CYCLASE_1"/>
    <property type="match status" value="1"/>
</dbReference>
<dbReference type="SMART" id="SM00091">
    <property type="entry name" value="PAS"/>
    <property type="match status" value="1"/>
</dbReference>
<reference evidence="12 13" key="1">
    <citation type="journal article" date="2010" name="Cell">
        <title>The genome of Naegleria gruberi illuminates early eukaryotic versatility.</title>
        <authorList>
            <person name="Fritz-Laylin L.K."/>
            <person name="Prochnik S.E."/>
            <person name="Ginger M.L."/>
            <person name="Dacks J.B."/>
            <person name="Carpenter M.L."/>
            <person name="Field M.C."/>
            <person name="Kuo A."/>
            <person name="Paredez A."/>
            <person name="Chapman J."/>
            <person name="Pham J."/>
            <person name="Shu S."/>
            <person name="Neupane R."/>
            <person name="Cipriano M."/>
            <person name="Mancuso J."/>
            <person name="Tu H."/>
            <person name="Salamov A."/>
            <person name="Lindquist E."/>
            <person name="Shapiro H."/>
            <person name="Lucas S."/>
            <person name="Grigoriev I.V."/>
            <person name="Cande W.Z."/>
            <person name="Fulton C."/>
            <person name="Rokhsar D.S."/>
            <person name="Dawson S.C."/>
        </authorList>
    </citation>
    <scope>NUCLEOTIDE SEQUENCE [LARGE SCALE GENOMIC DNA]</scope>
    <source>
        <strain evidence="12 13">NEG-M</strain>
    </source>
</reference>
<dbReference type="eggNOG" id="KOG1023">
    <property type="taxonomic scope" value="Eukaryota"/>
</dbReference>
<comment type="subcellular location">
    <subcellularLocation>
        <location evidence="1">Membrane</location>
    </subcellularLocation>
</comment>
<keyword evidence="3" id="KW-0547">Nucleotide-binding</keyword>
<dbReference type="EMBL" id="GG738898">
    <property type="protein sequence ID" value="EFC39675.1"/>
    <property type="molecule type" value="Genomic_DNA"/>
</dbReference>
<evidence type="ECO:0000256" key="8">
    <source>
        <dbReference type="SAM" id="Coils"/>
    </source>
</evidence>
<dbReference type="GeneID" id="8858513"/>
<keyword evidence="5 9" id="KW-0472">Membrane</keyword>
<feature type="transmembrane region" description="Helical" evidence="9">
    <location>
        <begin position="1256"/>
        <end position="1277"/>
    </location>
</feature>
<keyword evidence="6 7" id="KW-0456">Lyase</keyword>
<keyword evidence="8" id="KW-0175">Coiled coil</keyword>
<dbReference type="Pfam" id="PF00211">
    <property type="entry name" value="Guanylate_cyc"/>
    <property type="match status" value="1"/>
</dbReference>
<accession>D2VUD8</accession>
<dbReference type="RefSeq" id="XP_002672419.1">
    <property type="nucleotide sequence ID" value="XM_002672373.1"/>
</dbReference>
<dbReference type="NCBIfam" id="TIGR00229">
    <property type="entry name" value="sensory_box"/>
    <property type="match status" value="1"/>
</dbReference>
<dbReference type="InterPro" id="IPR000014">
    <property type="entry name" value="PAS"/>
</dbReference>
<evidence type="ECO:0000313" key="13">
    <source>
        <dbReference type="Proteomes" id="UP000006671"/>
    </source>
</evidence>
<keyword evidence="4 9" id="KW-1133">Transmembrane helix</keyword>
<sequence length="1692" mass="191342">MEHSGVVVSPRTSILIQGGVSHHQLQAASIDNSTVLFEGIRRPQNEVFDGSSIVESETSHQTGRSSSITSSIMRNGQQAIFTFISSMKDRKQRRGWKQLLLSVAYNLYILWTSVWVSTLGSFNFGEYGEWVFRALNYPITLSLDLVPYDAMVVITSLVITICFIAMLVVMFSAWGVFKASKHMEKLKNLLLFVGFFMNGLSMIFAFILTSFIECDYSKTVYFEEIDNSDYALQRFSSVRCFGNSNLTLYAFSIVAFITLCISIMATRFSFSPTWDSSLVFKPVYDWPLTFFSITNISQVFIIFFIPSQKVFGRAIVHLVMSISWFIPLFLSLPFQKSWENSIYSGIAGAKVGGAIGSLISSLTNTSVKWDFGLGMMGLTLGLIVIGFVGGIIAMEAYIRIIKRRIGQIILTQGGQYEDLSSSKESNLIKSLSNETIRSLIEKKATSILVYISEKQLTNQLNIFLRFSFSVDIIRKRATNYEEKPKDPNSSLTDTDMALALIKGAHSSRVLANPITLYFATLLVYYCMTEERATNYSLSLMTKLSRISTSLTDKIACHDLMKEINKKENKPVVAIHTDAEQLASRLDSKLKEFKALHREFFKEMMNDIVNVETLEIINTQCTAIMNDLDTAFSNRLSAFKMNKSFLRIYARYLEEVKFDSETANEFYSEAHELEEEEAANLLRKSKKAKRVEAMKTSAVGGESIAFLEGLYNNRANDKSVEVDLDDISENVLLNGVEEDPSLKRDQKFKMALAQPIGHEFNICLALCFCLLSAAFLICAAVLSLVFSDGVLADVKFVQQVCEPTVSSYAIFKQIRNQQIVLQMSQSQNSVSLQKALPQIYHEMVLSLEQSDQSVEKITELLKERVDFYVEHIEHVKLMSQGKKIGKFTPEMYDDYNGETKKLYLPTVNKRSSGYYDSFIVKNVSLSEISSILMHLVESYPSSGFNSTVDVYNFMILYLNYNSFTNAFVEICFDFIERCKVNANTFTNDYLYFFVSIGGVYVICAVSFLLYMKIFFSQIGRTLKTYEKNIKKELISNIYTELGKYTHSNSSQFLNTFNRKRNMLRYLIFIVMALASLLCASMMFAELVLNSELGYSTMLSVKQTTETLVLTQNIGFKMGELTFSNLPSSLFNSKTLFNDSALNLFKDDIRFNVTDLRSTYNDMIYGKIGVSPSILGIVPRIDEIITTKACENCSSLESIVDEFVVSCVKLNEDLMKNIYSDSQLLEKHFQIDELAHTISIVLLEFLALFTITRSTPSVSMVIVFGVLGAICIVSIFLMLRSIFKSHSKNTEHMRMLLNYVQYEELELSDELREYVLYEKLPSRSLFGKKKNISKGTGDESKVRNILNSVVDGAVLCNSACEIEIFNPAAQKMFNCKQSDTLGTSLTSLFDRNNRDELSRLISELIQSTLTTKESQGETVDLDCLRKNQTKFPAKVNLFSTLFDNKPVITCFIKDVTNDKKQLALLAEEKKKSENLLRSILPESVASRLKSGDTFIAEKFDDMTCFFSDMVGFTKMSSTLNPTQLVGMLNNVVNGFDALIDKHNLEKIKTIGDAYFCVGGIKLSEKDDHPERTLKFAIDVFQVVRSYNEEHRLEFGHQINIRIGLNTGESVAGVIGTKKFAYDLWGDAVNTASRMESTSLSGRIQISLSTYERVKHIGFEFEERSVEVKGKGLCNTYLLSDKHHVKAVVEDEIFE</sequence>
<dbReference type="GO" id="GO:0016020">
    <property type="term" value="C:membrane"/>
    <property type="evidence" value="ECO:0007669"/>
    <property type="project" value="UniProtKB-SubCell"/>
</dbReference>
<feature type="coiled-coil region" evidence="8">
    <location>
        <begin position="663"/>
        <end position="690"/>
    </location>
</feature>
<feature type="transmembrane region" description="Helical" evidence="9">
    <location>
        <begin position="1064"/>
        <end position="1087"/>
    </location>
</feature>
<feature type="transmembrane region" description="Helical" evidence="9">
    <location>
        <begin position="99"/>
        <end position="122"/>
    </location>
</feature>
<dbReference type="InterPro" id="IPR035965">
    <property type="entry name" value="PAS-like_dom_sf"/>
</dbReference>
<keyword evidence="2 9" id="KW-0812">Transmembrane</keyword>
<evidence type="ECO:0000256" key="3">
    <source>
        <dbReference type="ARBA" id="ARBA00022741"/>
    </source>
</evidence>
<feature type="transmembrane region" description="Helical" evidence="9">
    <location>
        <begin position="371"/>
        <end position="394"/>
    </location>
</feature>
<dbReference type="InterPro" id="IPR018297">
    <property type="entry name" value="A/G_cyclase_CS"/>
</dbReference>
<feature type="transmembrane region" description="Helical" evidence="9">
    <location>
        <begin position="246"/>
        <end position="265"/>
    </location>
</feature>
<dbReference type="GO" id="GO:0009190">
    <property type="term" value="P:cyclic nucleotide biosynthetic process"/>
    <property type="evidence" value="ECO:0007669"/>
    <property type="project" value="InterPro"/>
</dbReference>
<dbReference type="InterPro" id="IPR057352">
    <property type="entry name" value="TPR_TmcB/C"/>
</dbReference>
<dbReference type="InterPro" id="IPR029787">
    <property type="entry name" value="Nucleotide_cyclase"/>
</dbReference>
<comment type="similarity">
    <text evidence="7">Belongs to the adenylyl cyclase class-4/guanylyl cyclase family.</text>
</comment>
<dbReference type="PANTHER" id="PTHR11920:SF335">
    <property type="entry name" value="GUANYLATE CYCLASE"/>
    <property type="match status" value="1"/>
</dbReference>
<dbReference type="GO" id="GO:0000166">
    <property type="term" value="F:nucleotide binding"/>
    <property type="evidence" value="ECO:0007669"/>
    <property type="project" value="UniProtKB-KW"/>
</dbReference>
<dbReference type="InterPro" id="IPR001054">
    <property type="entry name" value="A/G_cyclase"/>
</dbReference>
<dbReference type="CDD" id="cd00130">
    <property type="entry name" value="PAS"/>
    <property type="match status" value="1"/>
</dbReference>
<evidence type="ECO:0000256" key="4">
    <source>
        <dbReference type="ARBA" id="ARBA00022989"/>
    </source>
</evidence>
<feature type="transmembrane region" description="Helical" evidence="9">
    <location>
        <begin position="342"/>
        <end position="359"/>
    </location>
</feature>
<evidence type="ECO:0000256" key="6">
    <source>
        <dbReference type="ARBA" id="ARBA00023239"/>
    </source>
</evidence>
<evidence type="ECO:0000259" key="10">
    <source>
        <dbReference type="PROSITE" id="PS50112"/>
    </source>
</evidence>
<protein>
    <submittedName>
        <fullName evidence="12">Predicted protein</fullName>
    </submittedName>
</protein>
<gene>
    <name evidence="12" type="ORF">NAEGRDRAFT_72627</name>
</gene>
<evidence type="ECO:0000256" key="7">
    <source>
        <dbReference type="RuleBase" id="RU000405"/>
    </source>
</evidence>
<dbReference type="SUPFAM" id="SSF55785">
    <property type="entry name" value="PYP-like sensor domain (PAS domain)"/>
    <property type="match status" value="1"/>
</dbReference>
<dbReference type="InParanoid" id="D2VUD8"/>
<dbReference type="OMA" id="GHEFNIC"/>
<dbReference type="Proteomes" id="UP000006671">
    <property type="component" value="Unassembled WGS sequence"/>
</dbReference>
<dbReference type="Gene3D" id="3.30.70.1230">
    <property type="entry name" value="Nucleotide cyclase"/>
    <property type="match status" value="1"/>
</dbReference>
<proteinExistence type="inferred from homology"/>
<name>D2VUD8_NAEGR</name>
<evidence type="ECO:0000259" key="11">
    <source>
        <dbReference type="PROSITE" id="PS50125"/>
    </source>
</evidence>
<dbReference type="Gene3D" id="3.30.450.20">
    <property type="entry name" value="PAS domain"/>
    <property type="match status" value="1"/>
</dbReference>
<dbReference type="Pfam" id="PF13426">
    <property type="entry name" value="PAS_9"/>
    <property type="match status" value="1"/>
</dbReference>
<dbReference type="SUPFAM" id="SSF55073">
    <property type="entry name" value="Nucleotide cyclase"/>
    <property type="match status" value="1"/>
</dbReference>
<evidence type="ECO:0000256" key="2">
    <source>
        <dbReference type="ARBA" id="ARBA00022692"/>
    </source>
</evidence>
<dbReference type="CDD" id="cd07302">
    <property type="entry name" value="CHD"/>
    <property type="match status" value="1"/>
</dbReference>
<dbReference type="GO" id="GO:0016849">
    <property type="term" value="F:phosphorus-oxygen lyase activity"/>
    <property type="evidence" value="ECO:0007669"/>
    <property type="project" value="InterPro"/>
</dbReference>
<evidence type="ECO:0000256" key="9">
    <source>
        <dbReference type="SAM" id="Phobius"/>
    </source>
</evidence>
<feature type="transmembrane region" description="Helical" evidence="9">
    <location>
        <begin position="311"/>
        <end position="330"/>
    </location>
</feature>